<accession>E1YFJ4</accession>
<dbReference type="AlphaFoldDB" id="E1YFJ4"/>
<sequence length="65" mass="7742">MRIASNKILPKMYTLNTKGMVYIAVKRTCPFLLFATRFFHRKKGKKLPDRVGRIQKEKYNQEKIP</sequence>
<protein>
    <submittedName>
        <fullName evidence="1">Uncharacterized protein</fullName>
    </submittedName>
</protein>
<proteinExistence type="predicted"/>
<name>E1YFJ4_9BACT</name>
<dbReference type="EMBL" id="FR695872">
    <property type="protein sequence ID" value="CBX29338.1"/>
    <property type="molecule type" value="Genomic_DNA"/>
</dbReference>
<organism evidence="1">
    <name type="scientific">uncultured Desulfobacterium sp</name>
    <dbReference type="NCBI Taxonomy" id="201089"/>
    <lineage>
        <taxon>Bacteria</taxon>
        <taxon>Pseudomonadati</taxon>
        <taxon>Thermodesulfobacteriota</taxon>
        <taxon>Desulfobacteria</taxon>
        <taxon>Desulfobacterales</taxon>
        <taxon>Desulfobacteriaceae</taxon>
        <taxon>Desulfobacterium</taxon>
        <taxon>environmental samples</taxon>
    </lineage>
</organism>
<gene>
    <name evidence="1" type="ORF">N47_J03190</name>
</gene>
<evidence type="ECO:0000313" key="1">
    <source>
        <dbReference type="EMBL" id="CBX29338.1"/>
    </source>
</evidence>
<reference evidence="1" key="1">
    <citation type="journal article" date="2011" name="Environ. Microbiol.">
        <title>Genomic insights into the metabolic potential of the polycyclic aromatic hydrocarbon degrading sulfate-reducing Deltaproteobacterium N47.</title>
        <authorList>
            <person name="Bergmann F."/>
            <person name="Selesi D."/>
            <person name="Weinmaier T."/>
            <person name="Tischler P."/>
            <person name="Rattei T."/>
            <person name="Meckenstock R.U."/>
        </authorList>
    </citation>
    <scope>NUCLEOTIDE SEQUENCE</scope>
</reference>